<evidence type="ECO:0000259" key="3">
    <source>
        <dbReference type="Pfam" id="PF03061"/>
    </source>
</evidence>
<dbReference type="GO" id="GO:0047617">
    <property type="term" value="F:fatty acyl-CoA hydrolase activity"/>
    <property type="evidence" value="ECO:0007669"/>
    <property type="project" value="InterPro"/>
</dbReference>
<dbReference type="AlphaFoldDB" id="A0A7J9DRZ8"/>
<dbReference type="Proteomes" id="UP000593568">
    <property type="component" value="Unassembled WGS sequence"/>
</dbReference>
<dbReference type="EMBL" id="JABEZW010000004">
    <property type="protein sequence ID" value="MBA0763510.1"/>
    <property type="molecule type" value="Genomic_DNA"/>
</dbReference>
<name>A0A7J9DRZ8_9ROSI</name>
<reference evidence="4 5" key="1">
    <citation type="journal article" date="2019" name="Genome Biol. Evol.">
        <title>Insights into the evolution of the New World diploid cottons (Gossypium, subgenus Houzingenia) based on genome sequencing.</title>
        <authorList>
            <person name="Grover C.E."/>
            <person name="Arick M.A. 2nd"/>
            <person name="Thrash A."/>
            <person name="Conover J.L."/>
            <person name="Sanders W.S."/>
            <person name="Peterson D.G."/>
            <person name="Frelichowski J.E."/>
            <person name="Scheffler J.A."/>
            <person name="Scheffler B.E."/>
            <person name="Wendel J.F."/>
        </authorList>
    </citation>
    <scope>NUCLEOTIDE SEQUENCE [LARGE SCALE GENOMIC DNA]</scope>
    <source>
        <strain evidence="4">8</strain>
        <tissue evidence="4">Leaf</tissue>
    </source>
</reference>
<accession>A0A7J9DRZ8</accession>
<dbReference type="PANTHER" id="PTHR21660">
    <property type="entry name" value="THIOESTERASE SUPERFAMILY MEMBER-RELATED"/>
    <property type="match status" value="1"/>
</dbReference>
<comment type="similarity">
    <text evidence="1">Belongs to the thioesterase PaaI family.</text>
</comment>
<dbReference type="Gene3D" id="3.10.129.10">
    <property type="entry name" value="Hotdog Thioesterase"/>
    <property type="match status" value="1"/>
</dbReference>
<evidence type="ECO:0000313" key="4">
    <source>
        <dbReference type="EMBL" id="MBA0763510.1"/>
    </source>
</evidence>
<dbReference type="InterPro" id="IPR039298">
    <property type="entry name" value="ACOT13"/>
</dbReference>
<dbReference type="InterPro" id="IPR006683">
    <property type="entry name" value="Thioestr_dom"/>
</dbReference>
<evidence type="ECO:0000313" key="5">
    <source>
        <dbReference type="Proteomes" id="UP000593568"/>
    </source>
</evidence>
<proteinExistence type="inferred from homology"/>
<dbReference type="PANTHER" id="PTHR21660:SF12">
    <property type="entry name" value="OS07G0462700 PROTEIN"/>
    <property type="match status" value="1"/>
</dbReference>
<comment type="caution">
    <text evidence="4">The sequence shown here is derived from an EMBL/GenBank/DDBJ whole genome shotgun (WGS) entry which is preliminary data.</text>
</comment>
<dbReference type="CDD" id="cd03443">
    <property type="entry name" value="PaaI_thioesterase"/>
    <property type="match status" value="1"/>
</dbReference>
<keyword evidence="5" id="KW-1185">Reference proteome</keyword>
<feature type="region of interest" description="Disordered" evidence="2">
    <location>
        <begin position="1"/>
        <end position="37"/>
    </location>
</feature>
<gene>
    <name evidence="4" type="ORF">Gotri_012943</name>
</gene>
<evidence type="ECO:0000256" key="2">
    <source>
        <dbReference type="SAM" id="MobiDB-lite"/>
    </source>
</evidence>
<protein>
    <recommendedName>
        <fullName evidence="3">Thioesterase domain-containing protein</fullName>
    </recommendedName>
</protein>
<dbReference type="InterPro" id="IPR029069">
    <property type="entry name" value="HotDog_dom_sf"/>
</dbReference>
<sequence>MANPSSKATVPGSRELQTSSTSPGGAATSTKSDDGANPYEPRVMGFFIRVGMHDPNVENYSSRDFYSNLLCNTLKTHTVRRGHVTCFATVTPAVANYFGGLHGGAVAAIAERVAIAATRTVVGEDKEIFLVDLGMSYLSAAPKDVSSFGFLISHFWLNPKLYLPWDVHKPLFNMQAELIVDGAVVKSGRNITAVSIEFKMKKTGKLLFTSRATFHNSPLAKL</sequence>
<feature type="domain" description="Thioesterase" evidence="3">
    <location>
        <begin position="98"/>
        <end position="142"/>
    </location>
</feature>
<dbReference type="SUPFAM" id="SSF54637">
    <property type="entry name" value="Thioesterase/thiol ester dehydrase-isomerase"/>
    <property type="match status" value="1"/>
</dbReference>
<dbReference type="Pfam" id="PF03061">
    <property type="entry name" value="4HBT"/>
    <property type="match status" value="1"/>
</dbReference>
<feature type="compositionally biased region" description="Low complexity" evidence="2">
    <location>
        <begin position="18"/>
        <end position="30"/>
    </location>
</feature>
<evidence type="ECO:0000256" key="1">
    <source>
        <dbReference type="ARBA" id="ARBA00008324"/>
    </source>
</evidence>
<organism evidence="4 5">
    <name type="scientific">Gossypium trilobum</name>
    <dbReference type="NCBI Taxonomy" id="34281"/>
    <lineage>
        <taxon>Eukaryota</taxon>
        <taxon>Viridiplantae</taxon>
        <taxon>Streptophyta</taxon>
        <taxon>Embryophyta</taxon>
        <taxon>Tracheophyta</taxon>
        <taxon>Spermatophyta</taxon>
        <taxon>Magnoliopsida</taxon>
        <taxon>eudicotyledons</taxon>
        <taxon>Gunneridae</taxon>
        <taxon>Pentapetalae</taxon>
        <taxon>rosids</taxon>
        <taxon>malvids</taxon>
        <taxon>Malvales</taxon>
        <taxon>Malvaceae</taxon>
        <taxon>Malvoideae</taxon>
        <taxon>Gossypium</taxon>
    </lineage>
</organism>